<dbReference type="InterPro" id="IPR003682">
    <property type="entry name" value="rRNA_ssu_MeTfrase_G"/>
</dbReference>
<keyword evidence="7" id="KW-0812">Transmembrane</keyword>
<evidence type="ECO:0000256" key="3">
    <source>
        <dbReference type="ARBA" id="ARBA00022603"/>
    </source>
</evidence>
<protein>
    <recommendedName>
        <fullName evidence="6">Ribosomal RNA small subunit methyltransferase G</fullName>
        <ecNumber evidence="6">2.1.1.170</ecNumber>
    </recommendedName>
    <alternativeName>
        <fullName evidence="6">16S rRNA 7-methylguanosine methyltransferase</fullName>
        <shortName evidence="6">16S rRNA m7G methyltransferase</shortName>
    </alternativeName>
</protein>
<evidence type="ECO:0000313" key="8">
    <source>
        <dbReference type="EMBL" id="AHE56682.1"/>
    </source>
</evidence>
<keyword evidence="5 6" id="KW-0949">S-adenosyl-L-methionine</keyword>
<keyword evidence="9" id="KW-1185">Reference proteome</keyword>
<evidence type="ECO:0000256" key="5">
    <source>
        <dbReference type="ARBA" id="ARBA00022691"/>
    </source>
</evidence>
<evidence type="ECO:0000256" key="1">
    <source>
        <dbReference type="ARBA" id="ARBA00022490"/>
    </source>
</evidence>
<dbReference type="SUPFAM" id="SSF53335">
    <property type="entry name" value="S-adenosyl-L-methionine-dependent methyltransferases"/>
    <property type="match status" value="1"/>
</dbReference>
<keyword evidence="4 6" id="KW-0808">Transferase</keyword>
<dbReference type="PIRSF" id="PIRSF003078">
    <property type="entry name" value="GidB"/>
    <property type="match status" value="1"/>
</dbReference>
<dbReference type="NCBIfam" id="TIGR00138">
    <property type="entry name" value="rsmG_gidB"/>
    <property type="match status" value="1"/>
</dbReference>
<dbReference type="PANTHER" id="PTHR31760">
    <property type="entry name" value="S-ADENOSYL-L-METHIONINE-DEPENDENT METHYLTRANSFERASES SUPERFAMILY PROTEIN"/>
    <property type="match status" value="1"/>
</dbReference>
<feature type="binding site" evidence="6">
    <location>
        <position position="55"/>
    </location>
    <ligand>
        <name>S-adenosyl-L-methionine</name>
        <dbReference type="ChEBI" id="CHEBI:59789"/>
    </ligand>
</feature>
<feature type="binding site" evidence="6">
    <location>
        <position position="60"/>
    </location>
    <ligand>
        <name>S-adenosyl-L-methionine</name>
        <dbReference type="ChEBI" id="CHEBI:59789"/>
    </ligand>
</feature>
<evidence type="ECO:0000256" key="2">
    <source>
        <dbReference type="ARBA" id="ARBA00022552"/>
    </source>
</evidence>
<keyword evidence="2 6" id="KW-0698">rRNA processing</keyword>
<dbReference type="GO" id="GO:0005829">
    <property type="term" value="C:cytosol"/>
    <property type="evidence" value="ECO:0007669"/>
    <property type="project" value="TreeGrafter"/>
</dbReference>
<sequence>MDRIARYLVLLAEEARRQNLIAESTLPTIWARHVADSAQLIPLADRPHGTWLDLGSGAGLPGIVIALITGAPVVMVESRRRRVEFLQAVIDDLGLGNADIRLSPVERVETFAAVTITARAFAPLPKLFELAHRFSTEKTQWVLPKGRNAKAELEAVALTWHMMFHVEPSITDDAAGIIVARDVRRRRQ</sequence>
<feature type="transmembrane region" description="Helical" evidence="7">
    <location>
        <begin position="58"/>
        <end position="76"/>
    </location>
</feature>
<dbReference type="Pfam" id="PF02527">
    <property type="entry name" value="GidB"/>
    <property type="match status" value="1"/>
</dbReference>
<keyword evidence="7" id="KW-1133">Transmembrane helix</keyword>
<dbReference type="EMBL" id="CP006644">
    <property type="protein sequence ID" value="AHE56682.1"/>
    <property type="molecule type" value="Genomic_DNA"/>
</dbReference>
<keyword evidence="1 6" id="KW-0963">Cytoplasm</keyword>
<dbReference type="PANTHER" id="PTHR31760:SF0">
    <property type="entry name" value="S-ADENOSYL-L-METHIONINE-DEPENDENT METHYLTRANSFERASES SUPERFAMILY PROTEIN"/>
    <property type="match status" value="1"/>
</dbReference>
<dbReference type="HAMAP" id="MF_00074">
    <property type="entry name" value="16SrRNA_methyltr_G"/>
    <property type="match status" value="1"/>
</dbReference>
<evidence type="ECO:0000256" key="7">
    <source>
        <dbReference type="SAM" id="Phobius"/>
    </source>
</evidence>
<dbReference type="Gene3D" id="3.40.50.150">
    <property type="entry name" value="Vaccinia Virus protein VP39"/>
    <property type="match status" value="1"/>
</dbReference>
<dbReference type="GO" id="GO:0070043">
    <property type="term" value="F:rRNA (guanine-N7-)-methyltransferase activity"/>
    <property type="evidence" value="ECO:0007669"/>
    <property type="project" value="UniProtKB-UniRule"/>
</dbReference>
<dbReference type="AlphaFoldDB" id="W0AJF3"/>
<dbReference type="KEGG" id="ssan:NX02_25380"/>
<dbReference type="eggNOG" id="COG0357">
    <property type="taxonomic scope" value="Bacteria"/>
</dbReference>
<name>W0AJF3_9SPHN</name>
<feature type="binding site" evidence="6">
    <location>
        <position position="119"/>
    </location>
    <ligand>
        <name>S-adenosyl-L-methionine</name>
        <dbReference type="ChEBI" id="CHEBI:59789"/>
    </ligand>
</feature>
<feature type="binding site" evidence="6">
    <location>
        <begin position="108"/>
        <end position="109"/>
    </location>
    <ligand>
        <name>S-adenosyl-L-methionine</name>
        <dbReference type="ChEBI" id="CHEBI:59789"/>
    </ligand>
</feature>
<comment type="caution">
    <text evidence="6">Lacks conserved residue(s) required for the propagation of feature annotation.</text>
</comment>
<comment type="catalytic activity">
    <reaction evidence="6">
        <text>guanosine(527) in 16S rRNA + S-adenosyl-L-methionine = N(7)-methylguanosine(527) in 16S rRNA + S-adenosyl-L-homocysteine</text>
        <dbReference type="Rhea" id="RHEA:42732"/>
        <dbReference type="Rhea" id="RHEA-COMP:10209"/>
        <dbReference type="Rhea" id="RHEA-COMP:10210"/>
        <dbReference type="ChEBI" id="CHEBI:57856"/>
        <dbReference type="ChEBI" id="CHEBI:59789"/>
        <dbReference type="ChEBI" id="CHEBI:74269"/>
        <dbReference type="ChEBI" id="CHEBI:74480"/>
        <dbReference type="EC" id="2.1.1.170"/>
    </reaction>
</comment>
<evidence type="ECO:0000256" key="4">
    <source>
        <dbReference type="ARBA" id="ARBA00022679"/>
    </source>
</evidence>
<dbReference type="EC" id="2.1.1.170" evidence="6"/>
<reference evidence="8 9" key="1">
    <citation type="submission" date="2013-07" db="EMBL/GenBank/DDBJ databases">
        <title>Completed genome of Sphingomonas sanxanigenens NX02.</title>
        <authorList>
            <person name="Ma T."/>
            <person name="Huang H."/>
            <person name="Wu M."/>
            <person name="Li X."/>
            <person name="Li G."/>
        </authorList>
    </citation>
    <scope>NUCLEOTIDE SEQUENCE [LARGE SCALE GENOMIC DNA]</scope>
    <source>
        <strain evidence="8 9">NX02</strain>
    </source>
</reference>
<dbReference type="Proteomes" id="UP000018851">
    <property type="component" value="Chromosome"/>
</dbReference>
<evidence type="ECO:0000313" key="9">
    <source>
        <dbReference type="Proteomes" id="UP000018851"/>
    </source>
</evidence>
<dbReference type="HOGENOM" id="CLU_065341_1_1_5"/>
<keyword evidence="7" id="KW-0472">Membrane</keyword>
<proteinExistence type="inferred from homology"/>
<keyword evidence="3 6" id="KW-0489">Methyltransferase</keyword>
<dbReference type="PATRIC" id="fig|1123269.5.peg.4977"/>
<accession>W0AJF3</accession>
<comment type="function">
    <text evidence="6">Specifically methylates the N7 position of guanine in position 527 of 16S rRNA.</text>
</comment>
<comment type="subcellular location">
    <subcellularLocation>
        <location evidence="6">Cytoplasm</location>
    </subcellularLocation>
</comment>
<evidence type="ECO:0000256" key="6">
    <source>
        <dbReference type="HAMAP-Rule" id="MF_00074"/>
    </source>
</evidence>
<gene>
    <name evidence="6" type="primary">rsmG</name>
    <name evidence="8" type="ORF">NX02_25380</name>
</gene>
<dbReference type="InterPro" id="IPR029063">
    <property type="entry name" value="SAM-dependent_MTases_sf"/>
</dbReference>
<organism evidence="8 9">
    <name type="scientific">Sphingomonas sanxanigenens DSM 19645 = NX02</name>
    <dbReference type="NCBI Taxonomy" id="1123269"/>
    <lineage>
        <taxon>Bacteria</taxon>
        <taxon>Pseudomonadati</taxon>
        <taxon>Pseudomonadota</taxon>
        <taxon>Alphaproteobacteria</taxon>
        <taxon>Sphingomonadales</taxon>
        <taxon>Sphingomonadaceae</taxon>
        <taxon>Sphingomonas</taxon>
    </lineage>
</organism>
<dbReference type="STRING" id="1123269.NX02_25380"/>
<dbReference type="CDD" id="cd02440">
    <property type="entry name" value="AdoMet_MTases"/>
    <property type="match status" value="1"/>
</dbReference>
<comment type="similarity">
    <text evidence="6">Belongs to the methyltransferase superfamily. RNA methyltransferase RsmG family.</text>
</comment>